<keyword evidence="2" id="KW-0472">Membrane</keyword>
<accession>A0ABP6D5T5</accession>
<sequence length="138" mass="15262">MDRRDRAQQPQSWGPRNQQGSVPPPDAWSQPGQGPPPGPPYQGRTAPPPRKRHRVFFWFFLAVQILFLILVIVGASTGSGTPEECRGLTGDELELCEGANDVGTTIGVGLMIGLWIAVDFILALTYLIYRLARRQPRP</sequence>
<feature type="transmembrane region" description="Helical" evidence="2">
    <location>
        <begin position="55"/>
        <end position="75"/>
    </location>
</feature>
<dbReference type="EMBL" id="BAAASJ010000033">
    <property type="protein sequence ID" value="GAA2636565.1"/>
    <property type="molecule type" value="Genomic_DNA"/>
</dbReference>
<gene>
    <name evidence="3" type="ORF">GCM10010307_33490</name>
</gene>
<keyword evidence="2" id="KW-0812">Transmembrane</keyword>
<reference evidence="4" key="1">
    <citation type="journal article" date="2019" name="Int. J. Syst. Evol. Microbiol.">
        <title>The Global Catalogue of Microorganisms (GCM) 10K type strain sequencing project: providing services to taxonomists for standard genome sequencing and annotation.</title>
        <authorList>
            <consortium name="The Broad Institute Genomics Platform"/>
            <consortium name="The Broad Institute Genome Sequencing Center for Infectious Disease"/>
            <person name="Wu L."/>
            <person name="Ma J."/>
        </authorList>
    </citation>
    <scope>NUCLEOTIDE SEQUENCE [LARGE SCALE GENOMIC DNA]</scope>
    <source>
        <strain evidence="4">JCM 4524</strain>
    </source>
</reference>
<protein>
    <submittedName>
        <fullName evidence="3">Uncharacterized protein</fullName>
    </submittedName>
</protein>
<feature type="region of interest" description="Disordered" evidence="1">
    <location>
        <begin position="1"/>
        <end position="48"/>
    </location>
</feature>
<keyword evidence="4" id="KW-1185">Reference proteome</keyword>
<feature type="compositionally biased region" description="Polar residues" evidence="1">
    <location>
        <begin position="8"/>
        <end position="21"/>
    </location>
</feature>
<feature type="transmembrane region" description="Helical" evidence="2">
    <location>
        <begin position="108"/>
        <end position="129"/>
    </location>
</feature>
<name>A0ABP6D5T5_9ACTN</name>
<comment type="caution">
    <text evidence="3">The sequence shown here is derived from an EMBL/GenBank/DDBJ whole genome shotgun (WGS) entry which is preliminary data.</text>
</comment>
<organism evidence="3 4">
    <name type="scientific">Streptomyces vastus</name>
    <dbReference type="NCBI Taxonomy" id="285451"/>
    <lineage>
        <taxon>Bacteria</taxon>
        <taxon>Bacillati</taxon>
        <taxon>Actinomycetota</taxon>
        <taxon>Actinomycetes</taxon>
        <taxon>Kitasatosporales</taxon>
        <taxon>Streptomycetaceae</taxon>
        <taxon>Streptomyces</taxon>
    </lineage>
</organism>
<proteinExistence type="predicted"/>
<evidence type="ECO:0000256" key="2">
    <source>
        <dbReference type="SAM" id="Phobius"/>
    </source>
</evidence>
<evidence type="ECO:0000313" key="3">
    <source>
        <dbReference type="EMBL" id="GAA2636565.1"/>
    </source>
</evidence>
<evidence type="ECO:0000256" key="1">
    <source>
        <dbReference type="SAM" id="MobiDB-lite"/>
    </source>
</evidence>
<evidence type="ECO:0000313" key="4">
    <source>
        <dbReference type="Proteomes" id="UP001500151"/>
    </source>
</evidence>
<keyword evidence="2" id="KW-1133">Transmembrane helix</keyword>
<dbReference type="Proteomes" id="UP001500151">
    <property type="component" value="Unassembled WGS sequence"/>
</dbReference>